<evidence type="ECO:0000313" key="3">
    <source>
        <dbReference type="Proteomes" id="UP000663844"/>
    </source>
</evidence>
<dbReference type="EMBL" id="CAJNOG010000865">
    <property type="protein sequence ID" value="CAF1373601.1"/>
    <property type="molecule type" value="Genomic_DNA"/>
</dbReference>
<evidence type="ECO:0000313" key="2">
    <source>
        <dbReference type="EMBL" id="CAF3871209.1"/>
    </source>
</evidence>
<evidence type="ECO:0000313" key="1">
    <source>
        <dbReference type="EMBL" id="CAF1373601.1"/>
    </source>
</evidence>
<gene>
    <name evidence="1" type="ORF">JYZ213_LOCUS36262</name>
    <name evidence="2" type="ORF">OXD698_LOCUS22364</name>
</gene>
<name>A0A819FY82_9BILA</name>
<proteinExistence type="predicted"/>
<dbReference type="Proteomes" id="UP000663844">
    <property type="component" value="Unassembled WGS sequence"/>
</dbReference>
<accession>A0A819FY82</accession>
<dbReference type="Proteomes" id="UP000663845">
    <property type="component" value="Unassembled WGS sequence"/>
</dbReference>
<protein>
    <submittedName>
        <fullName evidence="2">Uncharacterized protein</fullName>
    </submittedName>
</protein>
<reference evidence="2" key="1">
    <citation type="submission" date="2021-02" db="EMBL/GenBank/DDBJ databases">
        <authorList>
            <person name="Nowell W R."/>
        </authorList>
    </citation>
    <scope>NUCLEOTIDE SEQUENCE</scope>
</reference>
<dbReference type="EMBL" id="CAJOAZ010001903">
    <property type="protein sequence ID" value="CAF3871209.1"/>
    <property type="molecule type" value="Genomic_DNA"/>
</dbReference>
<organism evidence="2 3">
    <name type="scientific">Adineta steineri</name>
    <dbReference type="NCBI Taxonomy" id="433720"/>
    <lineage>
        <taxon>Eukaryota</taxon>
        <taxon>Metazoa</taxon>
        <taxon>Spiralia</taxon>
        <taxon>Gnathifera</taxon>
        <taxon>Rotifera</taxon>
        <taxon>Eurotatoria</taxon>
        <taxon>Bdelloidea</taxon>
        <taxon>Adinetida</taxon>
        <taxon>Adinetidae</taxon>
        <taxon>Adineta</taxon>
    </lineage>
</organism>
<dbReference type="AlphaFoldDB" id="A0A819FY82"/>
<sequence>MCKGRHCAKCGQCRDWYYTGDQTSWEWIRNVKKWKDDDCKRWNNGDFWQSFKKRHWATCSVNYGGYGNAIGHAPSGIYYGHGFLHKGHDIDVGYNDDNDNDGDDDNDDFGPDLYDIRYCGVCLCLCDDNLVQEEGKFTMNEWPDLNATEVAVINHLNSLRDGLTMDTATKLSKYGSCPFWNFDEYNARGYKNAFRSYLKLLLDIARLVPRSTFLGIFPKHCGGCAVAQFFCIVAMHPSLHSEVYDLLRELLCDKNGKILKMLPDINEIVRDTYKRTDGSFPYAGICLNFGRTSEAYKIANALGAMIKSDTFIQLMKDDTEKAISIAEKMITNLEDPFDYNFELPKLLNDM</sequence>
<comment type="caution">
    <text evidence="2">The sequence shown here is derived from an EMBL/GenBank/DDBJ whole genome shotgun (WGS) entry which is preliminary data.</text>
</comment>